<comment type="caution">
    <text evidence="1">The sequence shown here is derived from an EMBL/GenBank/DDBJ whole genome shotgun (WGS) entry which is preliminary data.</text>
</comment>
<protein>
    <submittedName>
        <fullName evidence="1">Uncharacterized protein</fullName>
    </submittedName>
</protein>
<dbReference type="Proteomes" id="UP001148629">
    <property type="component" value="Unassembled WGS sequence"/>
</dbReference>
<accession>A0ACC1SZK3</accession>
<dbReference type="EMBL" id="JANRMS010000016">
    <property type="protein sequence ID" value="KAJ3549700.1"/>
    <property type="molecule type" value="Genomic_DNA"/>
</dbReference>
<reference evidence="1" key="1">
    <citation type="submission" date="2022-08" db="EMBL/GenBank/DDBJ databases">
        <title>Genome Sequence of Fusarium decemcellulare.</title>
        <authorList>
            <person name="Buettner E."/>
        </authorList>
    </citation>
    <scope>NUCLEOTIDE SEQUENCE</scope>
    <source>
        <strain evidence="1">Babe19</strain>
    </source>
</reference>
<organism evidence="1 2">
    <name type="scientific">Fusarium decemcellulare</name>
    <dbReference type="NCBI Taxonomy" id="57161"/>
    <lineage>
        <taxon>Eukaryota</taxon>
        <taxon>Fungi</taxon>
        <taxon>Dikarya</taxon>
        <taxon>Ascomycota</taxon>
        <taxon>Pezizomycotina</taxon>
        <taxon>Sordariomycetes</taxon>
        <taxon>Hypocreomycetidae</taxon>
        <taxon>Hypocreales</taxon>
        <taxon>Nectriaceae</taxon>
        <taxon>Fusarium</taxon>
        <taxon>Fusarium decemcellulare species complex</taxon>
    </lineage>
</organism>
<evidence type="ECO:0000313" key="1">
    <source>
        <dbReference type="EMBL" id="KAJ3549700.1"/>
    </source>
</evidence>
<gene>
    <name evidence="1" type="ORF">NM208_g364</name>
</gene>
<sequence length="452" mass="50334">MATPVPDFPVQAGSTSPQIDTCSRRTSSSTDLLPTFDFEAKASSELATPDHAKGTVSTNPPSTNVAASLKESPSDVPEEAPKSWKWALNKLTKLVNEAKGAATDEVIKFVKRHLSGTKLIFVVGKTGTGKTTILSELTGLPGMETGETLKSGTREYHVCPAIVDDEQYLFIDTAGFGDRDHDDVETFRNTVSCLISFGSFVQVVGVLYVIGNPGTRLEQQDAKTLRWLQCFCGPAFFRNVTFVTSFWDTYNEAAFKQAHDRMQSLYADNIVNQAINPASPEKRYHGAHFYHHGVTGGKLTLDSFPGLPLCEKTAERREELRNLIRLRYAELKYKPVKLQFMNEVENKVPFLDTEAAKVLRAPAVGVAVKIVDGKCIIVPAKESPETPPLHFDEVPEAKPTSWRETILKWNEIVFRVAKYYREARRRNDPLPTTVKGVWGTIRDWWFGSSEAT</sequence>
<keyword evidence="2" id="KW-1185">Reference proteome</keyword>
<name>A0ACC1SZK3_9HYPO</name>
<proteinExistence type="predicted"/>
<evidence type="ECO:0000313" key="2">
    <source>
        <dbReference type="Proteomes" id="UP001148629"/>
    </source>
</evidence>